<dbReference type="AlphaFoldDB" id="A0ABD0N8R7"/>
<feature type="region of interest" description="Disordered" evidence="1">
    <location>
        <begin position="27"/>
        <end position="59"/>
    </location>
</feature>
<sequence>MCTVSGADEWMARRILTETNVTAPCYRSGRVPAERAAGRSRDQPPFSNQAAAEKEEEKP</sequence>
<keyword evidence="3" id="KW-1185">Reference proteome</keyword>
<dbReference type="EMBL" id="JAMKFB020000023">
    <property type="protein sequence ID" value="KAL0158005.1"/>
    <property type="molecule type" value="Genomic_DNA"/>
</dbReference>
<name>A0ABD0N8R7_CIRMR</name>
<proteinExistence type="predicted"/>
<feature type="compositionally biased region" description="Basic and acidic residues" evidence="1">
    <location>
        <begin position="32"/>
        <end position="42"/>
    </location>
</feature>
<reference evidence="2 3" key="1">
    <citation type="submission" date="2024-05" db="EMBL/GenBank/DDBJ databases">
        <title>Genome sequencing and assembly of Indian major carp, Cirrhinus mrigala (Hamilton, 1822).</title>
        <authorList>
            <person name="Mohindra V."/>
            <person name="Chowdhury L.M."/>
            <person name="Lal K."/>
            <person name="Jena J.K."/>
        </authorList>
    </citation>
    <scope>NUCLEOTIDE SEQUENCE [LARGE SCALE GENOMIC DNA]</scope>
    <source>
        <strain evidence="2">CM1030</strain>
        <tissue evidence="2">Blood</tissue>
    </source>
</reference>
<gene>
    <name evidence="2" type="ORF">M9458_046081</name>
</gene>
<evidence type="ECO:0000313" key="2">
    <source>
        <dbReference type="EMBL" id="KAL0158005.1"/>
    </source>
</evidence>
<feature type="non-terminal residue" evidence="2">
    <location>
        <position position="59"/>
    </location>
</feature>
<comment type="caution">
    <text evidence="2">The sequence shown here is derived from an EMBL/GenBank/DDBJ whole genome shotgun (WGS) entry which is preliminary data.</text>
</comment>
<protein>
    <submittedName>
        <fullName evidence="2">Uncharacterized protein</fullName>
    </submittedName>
</protein>
<dbReference type="Proteomes" id="UP001529510">
    <property type="component" value="Unassembled WGS sequence"/>
</dbReference>
<accession>A0ABD0N8R7</accession>
<organism evidence="2 3">
    <name type="scientific">Cirrhinus mrigala</name>
    <name type="common">Mrigala</name>
    <dbReference type="NCBI Taxonomy" id="683832"/>
    <lineage>
        <taxon>Eukaryota</taxon>
        <taxon>Metazoa</taxon>
        <taxon>Chordata</taxon>
        <taxon>Craniata</taxon>
        <taxon>Vertebrata</taxon>
        <taxon>Euteleostomi</taxon>
        <taxon>Actinopterygii</taxon>
        <taxon>Neopterygii</taxon>
        <taxon>Teleostei</taxon>
        <taxon>Ostariophysi</taxon>
        <taxon>Cypriniformes</taxon>
        <taxon>Cyprinidae</taxon>
        <taxon>Labeoninae</taxon>
        <taxon>Labeonini</taxon>
        <taxon>Cirrhinus</taxon>
    </lineage>
</organism>
<evidence type="ECO:0000256" key="1">
    <source>
        <dbReference type="SAM" id="MobiDB-lite"/>
    </source>
</evidence>
<evidence type="ECO:0000313" key="3">
    <source>
        <dbReference type="Proteomes" id="UP001529510"/>
    </source>
</evidence>